<feature type="compositionally biased region" description="Low complexity" evidence="1">
    <location>
        <begin position="1"/>
        <end position="18"/>
    </location>
</feature>
<feature type="region of interest" description="Disordered" evidence="1">
    <location>
        <begin position="1"/>
        <end position="70"/>
    </location>
</feature>
<comment type="caution">
    <text evidence="2">The sequence shown here is derived from an EMBL/GenBank/DDBJ whole genome shotgun (WGS) entry which is preliminary data.</text>
</comment>
<gene>
    <name evidence="2" type="ORF">JRQ81_003792</name>
</gene>
<proteinExistence type="predicted"/>
<dbReference type="OrthoDB" id="424012at2759"/>
<evidence type="ECO:0008006" key="4">
    <source>
        <dbReference type="Google" id="ProtNLM"/>
    </source>
</evidence>
<dbReference type="AlphaFoldDB" id="A0A9Q0XLI9"/>
<evidence type="ECO:0000256" key="1">
    <source>
        <dbReference type="SAM" id="MobiDB-lite"/>
    </source>
</evidence>
<protein>
    <recommendedName>
        <fullName evidence="4">Histone deacetylase</fullName>
    </recommendedName>
</protein>
<dbReference type="Proteomes" id="UP001142489">
    <property type="component" value="Unassembled WGS sequence"/>
</dbReference>
<dbReference type="EMBL" id="JAPFRF010000011">
    <property type="protein sequence ID" value="KAJ7317630.1"/>
    <property type="molecule type" value="Genomic_DNA"/>
</dbReference>
<accession>A0A9Q0XLI9</accession>
<evidence type="ECO:0000313" key="3">
    <source>
        <dbReference type="Proteomes" id="UP001142489"/>
    </source>
</evidence>
<feature type="compositionally biased region" description="Acidic residues" evidence="1">
    <location>
        <begin position="36"/>
        <end position="47"/>
    </location>
</feature>
<sequence length="207" mass="22277">MPGLHPAPGTPGTTSTAAHDAGSCFSAADGVSERAPEEEEEEEEEEQGVSLVAGESSSSSRSSRGGVGGVGASSRAAAVKFCVSLQVPQNIPMDLRIGQRLSKPSPDTAFLALKQTQQLQNHLFLASLHHQPVEPFTHPHLRVPMERPPQDSLPGKQEQELLLLLNKDKSKRSAVASTVVKQKLAEVIRKKKKAALERTHAPIMPYR</sequence>
<reference evidence="2" key="1">
    <citation type="journal article" date="2023" name="DNA Res.">
        <title>Chromosome-level genome assembly of Phrynocephalus forsythii using third-generation DNA sequencing and Hi-C analysis.</title>
        <authorList>
            <person name="Qi Y."/>
            <person name="Zhao W."/>
            <person name="Zhao Y."/>
            <person name="Niu C."/>
            <person name="Cao S."/>
            <person name="Zhang Y."/>
        </authorList>
    </citation>
    <scope>NUCLEOTIDE SEQUENCE</scope>
    <source>
        <tissue evidence="2">Muscle</tissue>
    </source>
</reference>
<name>A0A9Q0XLI9_9SAUR</name>
<feature type="compositionally biased region" description="Low complexity" evidence="1">
    <location>
        <begin position="48"/>
        <end position="64"/>
    </location>
</feature>
<keyword evidence="3" id="KW-1185">Reference proteome</keyword>
<evidence type="ECO:0000313" key="2">
    <source>
        <dbReference type="EMBL" id="KAJ7317630.1"/>
    </source>
</evidence>
<organism evidence="2 3">
    <name type="scientific">Phrynocephalus forsythii</name>
    <dbReference type="NCBI Taxonomy" id="171643"/>
    <lineage>
        <taxon>Eukaryota</taxon>
        <taxon>Metazoa</taxon>
        <taxon>Chordata</taxon>
        <taxon>Craniata</taxon>
        <taxon>Vertebrata</taxon>
        <taxon>Euteleostomi</taxon>
        <taxon>Lepidosauria</taxon>
        <taxon>Squamata</taxon>
        <taxon>Bifurcata</taxon>
        <taxon>Unidentata</taxon>
        <taxon>Episquamata</taxon>
        <taxon>Toxicofera</taxon>
        <taxon>Iguania</taxon>
        <taxon>Acrodonta</taxon>
        <taxon>Agamidae</taxon>
        <taxon>Agaminae</taxon>
        <taxon>Phrynocephalus</taxon>
    </lineage>
</organism>